<sequence length="388" mass="44460">MACSSETEKTIPEHVNELENVSIHHAGPEEAGVLTLEPEMDFGETDEVLFTGWINDATVDEQGRVYLVDFRSQKIHAFAPDGSWLTSIGQEGRGPGEFETITAIQVENGRVHVLDGRHLKIAVFEWQEDEVEHVDEFNIDMGQFNRQPGWVEKANEQGWHPRPSGMDLDPDGRYLIRFTDRSVPVNAVLEGRTTNVTRYDPDSRSFTDLDVMAFDWTGQVIVHEVEGAMSVYFGLGYKRDSRIAYRGGQWVYGWNEDFLLRIHDDDGQYIRAVYHSMPEKPLVEADLLQLNADRGSQFEEMIRNDELPETWPAFQDVFLDRQDRIWVSRISEDPEILDWFILDGDGELAGRAQLPSNVRVKYISGNALYTIEQDEDGLPFGRRYRVEG</sequence>
<accession>A0A8J7UVD7</accession>
<keyword evidence="2" id="KW-1185">Reference proteome</keyword>
<dbReference type="Pfam" id="PF17170">
    <property type="entry name" value="DUF5128"/>
    <property type="match status" value="1"/>
</dbReference>
<reference evidence="1" key="1">
    <citation type="submission" date="2021-02" db="EMBL/GenBank/DDBJ databases">
        <title>Natronogracilivirga saccharolytica gen. nov. sp. nov. a new anaerobic, haloalkiliphilic carbohydrate-fermenting bacterium from soda lake and proposing of Cyclonatronumiaceae fam. nov. in the phylum Balneolaeota.</title>
        <authorList>
            <person name="Zhilina T.N."/>
            <person name="Sorokin D.Y."/>
            <person name="Zavarzina D.G."/>
            <person name="Toshchakov S.V."/>
            <person name="Kublanov I.V."/>
        </authorList>
    </citation>
    <scope>NUCLEOTIDE SEQUENCE</scope>
    <source>
        <strain evidence="1">Z-1702</strain>
    </source>
</reference>
<dbReference type="SUPFAM" id="SSF63829">
    <property type="entry name" value="Calcium-dependent phosphotriesterase"/>
    <property type="match status" value="1"/>
</dbReference>
<evidence type="ECO:0000313" key="2">
    <source>
        <dbReference type="Proteomes" id="UP000673975"/>
    </source>
</evidence>
<comment type="caution">
    <text evidence="1">The sequence shown here is derived from an EMBL/GenBank/DDBJ whole genome shotgun (WGS) entry which is preliminary data.</text>
</comment>
<dbReference type="Proteomes" id="UP000673975">
    <property type="component" value="Unassembled WGS sequence"/>
</dbReference>
<dbReference type="Gene3D" id="2.120.10.30">
    <property type="entry name" value="TolB, C-terminal domain"/>
    <property type="match status" value="1"/>
</dbReference>
<dbReference type="RefSeq" id="WP_210512796.1">
    <property type="nucleotide sequence ID" value="NZ_JAFIDN010000009.1"/>
</dbReference>
<gene>
    <name evidence="1" type="ORF">NATSA_11735</name>
</gene>
<organism evidence="1 2">
    <name type="scientific">Natronogracilivirga saccharolytica</name>
    <dbReference type="NCBI Taxonomy" id="2812953"/>
    <lineage>
        <taxon>Bacteria</taxon>
        <taxon>Pseudomonadati</taxon>
        <taxon>Balneolota</taxon>
        <taxon>Balneolia</taxon>
        <taxon>Balneolales</taxon>
        <taxon>Cyclonatronaceae</taxon>
        <taxon>Natronogracilivirga</taxon>
    </lineage>
</organism>
<protein>
    <submittedName>
        <fullName evidence="1">6-bladed beta-propeller</fullName>
    </submittedName>
</protein>
<name>A0A8J7UVD7_9BACT</name>
<evidence type="ECO:0000313" key="1">
    <source>
        <dbReference type="EMBL" id="MBP3193340.1"/>
    </source>
</evidence>
<dbReference type="EMBL" id="JAFIDN010000009">
    <property type="protein sequence ID" value="MBP3193340.1"/>
    <property type="molecule type" value="Genomic_DNA"/>
</dbReference>
<proteinExistence type="predicted"/>
<dbReference type="AlphaFoldDB" id="A0A8J7UVD7"/>
<dbReference type="InterPro" id="IPR011042">
    <property type="entry name" value="6-blade_b-propeller_TolB-like"/>
</dbReference>